<dbReference type="Proteomes" id="UP001242129">
    <property type="component" value="Unassembled WGS sequence"/>
</dbReference>
<dbReference type="GO" id="GO:0042781">
    <property type="term" value="F:3'-tRNA processing endoribonuclease activity"/>
    <property type="evidence" value="ECO:0007669"/>
    <property type="project" value="TreeGrafter"/>
</dbReference>
<dbReference type="Pfam" id="PF00753">
    <property type="entry name" value="Lactamase_B"/>
    <property type="match status" value="1"/>
</dbReference>
<protein>
    <submittedName>
        <fullName evidence="3">MBL fold metallo-hydrolase</fullName>
    </submittedName>
</protein>
<name>A0AAW8AT04_ACILW</name>
<dbReference type="InterPro" id="IPR001279">
    <property type="entry name" value="Metallo-B-lactamas"/>
</dbReference>
<organism evidence="3 4">
    <name type="scientific">Acinetobacter lwoffii</name>
    <dbReference type="NCBI Taxonomy" id="28090"/>
    <lineage>
        <taxon>Bacteria</taxon>
        <taxon>Pseudomonadati</taxon>
        <taxon>Pseudomonadota</taxon>
        <taxon>Gammaproteobacteria</taxon>
        <taxon>Moraxellales</taxon>
        <taxon>Moraxellaceae</taxon>
        <taxon>Acinetobacter</taxon>
    </lineage>
</organism>
<dbReference type="InterPro" id="IPR036866">
    <property type="entry name" value="RibonucZ/Hydroxyglut_hydro"/>
</dbReference>
<dbReference type="EMBL" id="JAUUUS010000152">
    <property type="protein sequence ID" value="MDP1447808.1"/>
    <property type="molecule type" value="Genomic_DNA"/>
</dbReference>
<gene>
    <name evidence="3" type="ORF">Q8G51_08355</name>
</gene>
<dbReference type="AlphaFoldDB" id="A0AAW8AT04"/>
<evidence type="ECO:0000256" key="1">
    <source>
        <dbReference type="ARBA" id="ARBA00022801"/>
    </source>
</evidence>
<comment type="caution">
    <text evidence="3">The sequence shown here is derived from an EMBL/GenBank/DDBJ whole genome shotgun (WGS) entry which is preliminary data.</text>
</comment>
<proteinExistence type="predicted"/>
<keyword evidence="1" id="KW-0378">Hydrolase</keyword>
<accession>A0AAW8AT04</accession>
<dbReference type="Gene3D" id="3.60.15.10">
    <property type="entry name" value="Ribonuclease Z/Hydroxyacylglutathione hydrolase-like"/>
    <property type="match status" value="1"/>
</dbReference>
<dbReference type="SUPFAM" id="SSF56281">
    <property type="entry name" value="Metallo-hydrolase/oxidoreductase"/>
    <property type="match status" value="1"/>
</dbReference>
<evidence type="ECO:0000313" key="4">
    <source>
        <dbReference type="Proteomes" id="UP001242129"/>
    </source>
</evidence>
<evidence type="ECO:0000313" key="3">
    <source>
        <dbReference type="EMBL" id="MDP1447808.1"/>
    </source>
</evidence>
<reference evidence="3" key="1">
    <citation type="submission" date="2023-07" db="EMBL/GenBank/DDBJ databases">
        <title>Dynamics of blaOXA-23 gene transmission in Acinetobacter spp. from contaminated veterinary surfaces.</title>
        <authorList>
            <person name="Moreira Da Silva J."/>
            <person name="Menezes J."/>
            <person name="Fernandes L."/>
            <person name="Marques C."/>
            <person name="Amaral A."/>
            <person name="Timofte D."/>
            <person name="Pomba C."/>
        </authorList>
    </citation>
    <scope>NUCLEOTIDE SEQUENCE</scope>
    <source>
        <strain evidence="3">CMVB11Z4A1</strain>
    </source>
</reference>
<dbReference type="InterPro" id="IPR044094">
    <property type="entry name" value="AtsA-like_MBL-fold"/>
</dbReference>
<dbReference type="PANTHER" id="PTHR46018:SF2">
    <property type="entry name" value="ZINC PHOSPHODIESTERASE ELAC PROTEIN 1"/>
    <property type="match status" value="1"/>
</dbReference>
<dbReference type="RefSeq" id="WP_005107643.1">
    <property type="nucleotide sequence ID" value="NZ_JALJVC010000015.1"/>
</dbReference>
<evidence type="ECO:0000259" key="2">
    <source>
        <dbReference type="Pfam" id="PF00753"/>
    </source>
</evidence>
<dbReference type="PANTHER" id="PTHR46018">
    <property type="entry name" value="ZINC PHOSPHODIESTERASE ELAC PROTEIN 1"/>
    <property type="match status" value="1"/>
</dbReference>
<feature type="domain" description="Metallo-beta-lactamase" evidence="2">
    <location>
        <begin position="30"/>
        <end position="84"/>
    </location>
</feature>
<dbReference type="CDD" id="cd07719">
    <property type="entry name" value="arylsulfatase_AtsA-like_MBL-fold"/>
    <property type="match status" value="1"/>
</dbReference>
<sequence length="358" mass="39335">MKINNQQGMKIIALGTGGGPIVSSSRAGISTAICIDNATYIVDCGMGSIRNYRSHATWGELRGIFITHHHSDHIYDLGSYLFTGWQVPGESFSQPIQIYGPGKPLQNPAMPTHTHPKIKGCCGGDHPMVGTAAMVDALIHNVFASDIAIRMADEGRSSPTEWIKAFDIQIPENAKADPVHNRHPEMEPFVIYEDELVKVSTILVDHRLCFPAFGFRFDSKYGSVVISGDTTYSKNCILLAKDADVLMHEVIDLDAILATFPEGPTRNGIAVHLEESHTSYEKVGVVAQEANVKALILHHIVPNTPDSADVQKMVNTAQNDFDGLVLAAEDNDTFNVIDIVKTHLDERRAHEFLREVNT</sequence>